<dbReference type="InterPro" id="IPR036736">
    <property type="entry name" value="ACP-like_sf"/>
</dbReference>
<accession>A0A0X3VH92</accession>
<evidence type="ECO:0000313" key="2">
    <source>
        <dbReference type="EMBL" id="KUL43757.1"/>
    </source>
</evidence>
<dbReference type="GeneID" id="97429821"/>
<evidence type="ECO:0000313" key="3">
    <source>
        <dbReference type="Proteomes" id="UP000053413"/>
    </source>
</evidence>
<dbReference type="Proteomes" id="UP000053413">
    <property type="component" value="Unassembled WGS sequence"/>
</dbReference>
<name>A0A0X3VH92_STRVO</name>
<dbReference type="Pfam" id="PF00550">
    <property type="entry name" value="PP-binding"/>
    <property type="match status" value="1"/>
</dbReference>
<feature type="domain" description="Carrier" evidence="1">
    <location>
        <begin position="4"/>
        <end position="82"/>
    </location>
</feature>
<reference evidence="3" key="1">
    <citation type="submission" date="2015-10" db="EMBL/GenBank/DDBJ databases">
        <authorList>
            <person name="Ju K.-S."/>
            <person name="Doroghazi J.R."/>
            <person name="Metcalf W.W."/>
        </authorList>
    </citation>
    <scope>NUCLEOTIDE SEQUENCE [LARGE SCALE GENOMIC DNA]</scope>
    <source>
        <strain evidence="3">NRRL F-8817</strain>
    </source>
</reference>
<organism evidence="2 3">
    <name type="scientific">Streptomyces violaceusniger</name>
    <dbReference type="NCBI Taxonomy" id="68280"/>
    <lineage>
        <taxon>Bacteria</taxon>
        <taxon>Bacillati</taxon>
        <taxon>Actinomycetota</taxon>
        <taxon>Actinomycetes</taxon>
        <taxon>Kitasatosporales</taxon>
        <taxon>Streptomycetaceae</taxon>
        <taxon>Streptomyces</taxon>
        <taxon>Streptomyces violaceusniger group</taxon>
    </lineage>
</organism>
<gene>
    <name evidence="2" type="ORF">ADL28_42235</name>
</gene>
<dbReference type="AlphaFoldDB" id="A0A0X3VH92"/>
<dbReference type="PROSITE" id="PS50075">
    <property type="entry name" value="CARRIER"/>
    <property type="match status" value="1"/>
</dbReference>
<dbReference type="OrthoDB" id="677810at2"/>
<dbReference type="RefSeq" id="WP_059149107.1">
    <property type="nucleotide sequence ID" value="NZ_LLZJ01000420.1"/>
</dbReference>
<proteinExistence type="predicted"/>
<dbReference type="InterPro" id="IPR009081">
    <property type="entry name" value="PP-bd_ACP"/>
</dbReference>
<sequence>MTQLTTEDIDRTLLQYLASHSTDTEPTRDEDLFETGRVNSLFAIQLMSFLEKTFEVDVDVDDLDLRNFASIAKITDFVQRKQLEANPA</sequence>
<comment type="caution">
    <text evidence="2">The sequence shown here is derived from an EMBL/GenBank/DDBJ whole genome shotgun (WGS) entry which is preliminary data.</text>
</comment>
<protein>
    <recommendedName>
        <fullName evidence="1">Carrier domain-containing protein</fullName>
    </recommendedName>
</protein>
<dbReference type="SUPFAM" id="SSF47336">
    <property type="entry name" value="ACP-like"/>
    <property type="match status" value="1"/>
</dbReference>
<dbReference type="EMBL" id="LLZJ01000420">
    <property type="protein sequence ID" value="KUL43757.1"/>
    <property type="molecule type" value="Genomic_DNA"/>
</dbReference>
<evidence type="ECO:0000259" key="1">
    <source>
        <dbReference type="PROSITE" id="PS50075"/>
    </source>
</evidence>
<dbReference type="Gene3D" id="1.10.1200.10">
    <property type="entry name" value="ACP-like"/>
    <property type="match status" value="1"/>
</dbReference>